<dbReference type="SMART" id="SM00054">
    <property type="entry name" value="EFh"/>
    <property type="match status" value="4"/>
</dbReference>
<evidence type="ECO:0000313" key="6">
    <source>
        <dbReference type="Proteomes" id="UP001208570"/>
    </source>
</evidence>
<evidence type="ECO:0000256" key="3">
    <source>
        <dbReference type="ARBA" id="ARBA00022837"/>
    </source>
</evidence>
<evidence type="ECO:0000256" key="2">
    <source>
        <dbReference type="ARBA" id="ARBA00022737"/>
    </source>
</evidence>
<keyword evidence="3" id="KW-0106">Calcium</keyword>
<dbReference type="EMBL" id="JAODUP010000189">
    <property type="protein sequence ID" value="KAK2157553.1"/>
    <property type="molecule type" value="Genomic_DNA"/>
</dbReference>
<evidence type="ECO:0000313" key="5">
    <source>
        <dbReference type="EMBL" id="KAK2157553.1"/>
    </source>
</evidence>
<dbReference type="InterPro" id="IPR051581">
    <property type="entry name" value="Ca-bind"/>
</dbReference>
<dbReference type="PANTHER" id="PTHR34524:SF6">
    <property type="entry name" value="CALCYPHOSINE LIKE"/>
    <property type="match status" value="1"/>
</dbReference>
<organism evidence="5 6">
    <name type="scientific">Paralvinella palmiformis</name>
    <dbReference type="NCBI Taxonomy" id="53620"/>
    <lineage>
        <taxon>Eukaryota</taxon>
        <taxon>Metazoa</taxon>
        <taxon>Spiralia</taxon>
        <taxon>Lophotrochozoa</taxon>
        <taxon>Annelida</taxon>
        <taxon>Polychaeta</taxon>
        <taxon>Sedentaria</taxon>
        <taxon>Canalipalpata</taxon>
        <taxon>Terebellida</taxon>
        <taxon>Terebelliformia</taxon>
        <taxon>Alvinellidae</taxon>
        <taxon>Paralvinella</taxon>
    </lineage>
</organism>
<dbReference type="AlphaFoldDB" id="A0AAD9N6R1"/>
<dbReference type="Proteomes" id="UP001208570">
    <property type="component" value="Unassembled WGS sequence"/>
</dbReference>
<sequence>MAAAPGTTKSRARILKFFNEADLNKNGYLSLEEFGKALKKHGYKMSHLAIKKQFVRFDLNHDNRISPDEFLACMGEMPEHVHDMAAIRKMFLAYDKNGDGVIDRAEMEQVFRDMGWNQRNLKDIDHIMAKLDKNRNGAIEYEEFVRFFGAPQ</sequence>
<dbReference type="Gene3D" id="1.10.238.10">
    <property type="entry name" value="EF-hand"/>
    <property type="match status" value="2"/>
</dbReference>
<feature type="domain" description="EF-hand" evidence="4">
    <location>
        <begin position="45"/>
        <end position="80"/>
    </location>
</feature>
<comment type="caution">
    <text evidence="5">The sequence shown here is derived from an EMBL/GenBank/DDBJ whole genome shotgun (WGS) entry which is preliminary data.</text>
</comment>
<evidence type="ECO:0000259" key="4">
    <source>
        <dbReference type="PROSITE" id="PS50222"/>
    </source>
</evidence>
<dbReference type="PROSITE" id="PS00018">
    <property type="entry name" value="EF_HAND_1"/>
    <property type="match status" value="4"/>
</dbReference>
<dbReference type="GO" id="GO:0005509">
    <property type="term" value="F:calcium ion binding"/>
    <property type="evidence" value="ECO:0007669"/>
    <property type="project" value="InterPro"/>
</dbReference>
<name>A0AAD9N6R1_9ANNE</name>
<keyword evidence="2" id="KW-0677">Repeat</keyword>
<feature type="domain" description="EF-hand" evidence="4">
    <location>
        <begin position="119"/>
        <end position="152"/>
    </location>
</feature>
<keyword evidence="6" id="KW-1185">Reference proteome</keyword>
<dbReference type="Pfam" id="PF13499">
    <property type="entry name" value="EF-hand_7"/>
    <property type="match status" value="2"/>
</dbReference>
<dbReference type="SUPFAM" id="SSF47473">
    <property type="entry name" value="EF-hand"/>
    <property type="match status" value="1"/>
</dbReference>
<dbReference type="InterPro" id="IPR011992">
    <property type="entry name" value="EF-hand-dom_pair"/>
</dbReference>
<protein>
    <recommendedName>
        <fullName evidence="4">EF-hand domain-containing protein</fullName>
    </recommendedName>
</protein>
<gene>
    <name evidence="5" type="ORF">LSH36_189g06102</name>
</gene>
<feature type="domain" description="EF-hand" evidence="4">
    <location>
        <begin position="82"/>
        <end position="117"/>
    </location>
</feature>
<reference evidence="5" key="1">
    <citation type="journal article" date="2023" name="Mol. Biol. Evol.">
        <title>Third-Generation Sequencing Reveals the Adaptive Role of the Epigenome in Three Deep-Sea Polychaetes.</title>
        <authorList>
            <person name="Perez M."/>
            <person name="Aroh O."/>
            <person name="Sun Y."/>
            <person name="Lan Y."/>
            <person name="Juniper S.K."/>
            <person name="Young C.R."/>
            <person name="Angers B."/>
            <person name="Qian P.Y."/>
        </authorList>
    </citation>
    <scope>NUCLEOTIDE SEQUENCE</scope>
    <source>
        <strain evidence="5">P08H-3</strain>
    </source>
</reference>
<keyword evidence="1" id="KW-0479">Metal-binding</keyword>
<dbReference type="FunFam" id="1.10.238.10:FF:000003">
    <property type="entry name" value="Calmodulin A"/>
    <property type="match status" value="1"/>
</dbReference>
<feature type="domain" description="EF-hand" evidence="4">
    <location>
        <begin position="9"/>
        <end position="44"/>
    </location>
</feature>
<evidence type="ECO:0000256" key="1">
    <source>
        <dbReference type="ARBA" id="ARBA00022723"/>
    </source>
</evidence>
<dbReference type="InterPro" id="IPR018247">
    <property type="entry name" value="EF_Hand_1_Ca_BS"/>
</dbReference>
<accession>A0AAD9N6R1</accession>
<dbReference type="InterPro" id="IPR002048">
    <property type="entry name" value="EF_hand_dom"/>
</dbReference>
<proteinExistence type="predicted"/>
<dbReference type="PANTHER" id="PTHR34524">
    <property type="entry name" value="CALCYPHOSIN"/>
    <property type="match status" value="1"/>
</dbReference>
<dbReference type="PROSITE" id="PS50222">
    <property type="entry name" value="EF_HAND_2"/>
    <property type="match status" value="4"/>
</dbReference>